<protein>
    <submittedName>
        <fullName evidence="2">Uncharacterized protein</fullName>
    </submittedName>
</protein>
<evidence type="ECO:0000313" key="3">
    <source>
        <dbReference type="Proteomes" id="UP001454036"/>
    </source>
</evidence>
<feature type="region of interest" description="Disordered" evidence="1">
    <location>
        <begin position="25"/>
        <end position="45"/>
    </location>
</feature>
<dbReference type="EMBL" id="BAABME010003892">
    <property type="protein sequence ID" value="GAA0160467.1"/>
    <property type="molecule type" value="Genomic_DNA"/>
</dbReference>
<organism evidence="2 3">
    <name type="scientific">Lithospermum erythrorhizon</name>
    <name type="common">Purple gromwell</name>
    <name type="synonym">Lithospermum officinale var. erythrorhizon</name>
    <dbReference type="NCBI Taxonomy" id="34254"/>
    <lineage>
        <taxon>Eukaryota</taxon>
        <taxon>Viridiplantae</taxon>
        <taxon>Streptophyta</taxon>
        <taxon>Embryophyta</taxon>
        <taxon>Tracheophyta</taxon>
        <taxon>Spermatophyta</taxon>
        <taxon>Magnoliopsida</taxon>
        <taxon>eudicotyledons</taxon>
        <taxon>Gunneridae</taxon>
        <taxon>Pentapetalae</taxon>
        <taxon>asterids</taxon>
        <taxon>lamiids</taxon>
        <taxon>Boraginales</taxon>
        <taxon>Boraginaceae</taxon>
        <taxon>Boraginoideae</taxon>
        <taxon>Lithospermeae</taxon>
        <taxon>Lithospermum</taxon>
    </lineage>
</organism>
<dbReference type="Proteomes" id="UP001454036">
    <property type="component" value="Unassembled WGS sequence"/>
</dbReference>
<dbReference type="AlphaFoldDB" id="A0AAV3QE59"/>
<comment type="caution">
    <text evidence="2">The sequence shown here is derived from an EMBL/GenBank/DDBJ whole genome shotgun (WGS) entry which is preliminary data.</text>
</comment>
<evidence type="ECO:0000256" key="1">
    <source>
        <dbReference type="SAM" id="MobiDB-lite"/>
    </source>
</evidence>
<gene>
    <name evidence="2" type="ORF">LIER_17013</name>
</gene>
<reference evidence="2 3" key="1">
    <citation type="submission" date="2024-01" db="EMBL/GenBank/DDBJ databases">
        <title>The complete chloroplast genome sequence of Lithospermum erythrorhizon: insights into the phylogenetic relationship among Boraginaceae species and the maternal lineages of purple gromwells.</title>
        <authorList>
            <person name="Okada T."/>
            <person name="Watanabe K."/>
        </authorList>
    </citation>
    <scope>NUCLEOTIDE SEQUENCE [LARGE SCALE GENOMIC DNA]</scope>
</reference>
<sequence length="164" mass="18824">MVIAKWQKSITLYLDDGFHKRLKRGSGCREKQNQSNTSRRVPEAQSVDEVEDLTENVHDTSSTFITNIYVDPPRVSSRVRKPSTWLNDYIVSSITDNYPFPIHTSTHMAFIVNISEIPEPYSYKQACVNPDWIKAMQAELDALETNETWQVVDFPTGKKLIGCR</sequence>
<name>A0AAV3QE59_LITER</name>
<keyword evidence="3" id="KW-1185">Reference proteome</keyword>
<proteinExistence type="predicted"/>
<evidence type="ECO:0000313" key="2">
    <source>
        <dbReference type="EMBL" id="GAA0160467.1"/>
    </source>
</evidence>
<accession>A0AAV3QE59</accession>